<feature type="domain" description="Replicative helicase loading/DNA remodeling protein DnaB N-terminal winged helix" evidence="4">
    <location>
        <begin position="10"/>
        <end position="267"/>
    </location>
</feature>
<protein>
    <submittedName>
        <fullName evidence="5">Replication initiation and membrane attachment family protein</fullName>
    </submittedName>
</protein>
<evidence type="ECO:0000259" key="4">
    <source>
        <dbReference type="Pfam" id="PF25888"/>
    </source>
</evidence>
<evidence type="ECO:0000256" key="1">
    <source>
        <dbReference type="ARBA" id="ARBA00093462"/>
    </source>
</evidence>
<feature type="region of interest" description="Disordered" evidence="2">
    <location>
        <begin position="397"/>
        <end position="467"/>
    </location>
</feature>
<dbReference type="Pfam" id="PF25888">
    <property type="entry name" value="WHD_DnaB"/>
    <property type="match status" value="1"/>
</dbReference>
<feature type="compositionally biased region" description="Basic and acidic residues" evidence="2">
    <location>
        <begin position="422"/>
        <end position="440"/>
    </location>
</feature>
<name>A0ABW0U7Q9_9BACI</name>
<sequence length="467" mass="54958">MKPHWTELLPIDRFSVRVETPLGERDYKSLTLLYQPLIGATAVSLYLSLLNKVEKDAYASREGTHHELMVMLHTNLQEIYQARRILEGIGLLRTFERKEDTSTLFIYQLQLPLSPANFFQDDVLSVFLYNKLGRNQYLELRNRFLIESIDLEQFHEVTASFNDVFTSLHPSEMRQLHGITDVQGEWAYERREATIHFDEETFDFSLLLAALPEFIDEKAVKEKKVKNSILRLAFVYQISPLEMSRLIQQSYTENDQIDTEELKRRAQDWYRFEIGNEPPALGLRTQPKELRTMDGKKPTTSEEEMMIYFERTSPLTFLESVSNGAQAPPSDIKLAEALLFDYQLPPGVVNVLLDYVLQTNNMKLASNLVHKIAGHWSRKKIQTVQEAMELAKEEYRKRKKYDEQKQNNSQKTVSFRQQAPYVRKDKLPKWLEEENKKETSSMEEDTDLQKERQQFEELLRRRKARMQ</sequence>
<comment type="caution">
    <text evidence="5">The sequence shown here is derived from an EMBL/GenBank/DDBJ whole genome shotgun (WGS) entry which is preliminary data.</text>
</comment>
<evidence type="ECO:0000313" key="5">
    <source>
        <dbReference type="EMBL" id="MFC5629511.1"/>
    </source>
</evidence>
<gene>
    <name evidence="5" type="ORF">ACFPTR_11670</name>
</gene>
<dbReference type="EMBL" id="JBHSPF010000059">
    <property type="protein sequence ID" value="MFC5629511.1"/>
    <property type="molecule type" value="Genomic_DNA"/>
</dbReference>
<feature type="compositionally biased region" description="Basic and acidic residues" evidence="2">
    <location>
        <begin position="447"/>
        <end position="459"/>
    </location>
</feature>
<feature type="domain" description="DnaB/C C-terminal" evidence="3">
    <location>
        <begin position="327"/>
        <end position="389"/>
    </location>
</feature>
<keyword evidence="6" id="KW-1185">Reference proteome</keyword>
<dbReference type="RefSeq" id="WP_270897234.1">
    <property type="nucleotide sequence ID" value="NZ_JBHSPF010000059.1"/>
</dbReference>
<dbReference type="Proteomes" id="UP001596143">
    <property type="component" value="Unassembled WGS sequence"/>
</dbReference>
<dbReference type="Pfam" id="PF07261">
    <property type="entry name" value="DnaB_2"/>
    <property type="match status" value="1"/>
</dbReference>
<proteinExistence type="inferred from homology"/>
<feature type="compositionally biased region" description="Polar residues" evidence="2">
    <location>
        <begin position="407"/>
        <end position="417"/>
    </location>
</feature>
<organism evidence="5 6">
    <name type="scientific">Aliibacillus thermotolerans</name>
    <dbReference type="NCBI Taxonomy" id="1834418"/>
    <lineage>
        <taxon>Bacteria</taxon>
        <taxon>Bacillati</taxon>
        <taxon>Bacillota</taxon>
        <taxon>Bacilli</taxon>
        <taxon>Bacillales</taxon>
        <taxon>Bacillaceae</taxon>
        <taxon>Aliibacillus</taxon>
    </lineage>
</organism>
<dbReference type="InterPro" id="IPR006343">
    <property type="entry name" value="DnaB/C_C"/>
</dbReference>
<evidence type="ECO:0000259" key="3">
    <source>
        <dbReference type="Pfam" id="PF07261"/>
    </source>
</evidence>
<accession>A0ABW0U7Q9</accession>
<reference evidence="6" key="1">
    <citation type="journal article" date="2019" name="Int. J. Syst. Evol. Microbiol.">
        <title>The Global Catalogue of Microorganisms (GCM) 10K type strain sequencing project: providing services to taxonomists for standard genome sequencing and annotation.</title>
        <authorList>
            <consortium name="The Broad Institute Genomics Platform"/>
            <consortium name="The Broad Institute Genome Sequencing Center for Infectious Disease"/>
            <person name="Wu L."/>
            <person name="Ma J."/>
        </authorList>
    </citation>
    <scope>NUCLEOTIDE SEQUENCE [LARGE SCALE GENOMIC DNA]</scope>
    <source>
        <strain evidence="6">CGMCC 1.15790</strain>
    </source>
</reference>
<comment type="similarity">
    <text evidence="1">Belongs to the DnaB/DnaD family.</text>
</comment>
<evidence type="ECO:0000313" key="6">
    <source>
        <dbReference type="Proteomes" id="UP001596143"/>
    </source>
</evidence>
<dbReference type="InterPro" id="IPR058660">
    <property type="entry name" value="WHD_DnaB"/>
</dbReference>
<evidence type="ECO:0000256" key="2">
    <source>
        <dbReference type="SAM" id="MobiDB-lite"/>
    </source>
</evidence>